<sequence length="247" mass="28013">MSNAEENVNVGGAGGSQNNRTSVTLPFMFLTPPINRQPRAQPSQSARSTASAAIIADLQEQLQELDRMLEQMRQSMHAAGLLPPEGENEGGDQSFDDEAHNRSVPMQEVVGAGRGRRSSFKTFMDCKPPTFEGCESVVVCLRWIQKMDQTFRPGEFTKDQKVNYEEALEWWDTIDARLTEVTRRAMTWEILSKKVNDRFCIEGSIQQAQREFLNLQKGSMTISKYKTTFTEKSQFSTDYCSTEEKLM</sequence>
<comment type="caution">
    <text evidence="3">The sequence shown here is derived from an EMBL/GenBank/DDBJ whole genome shotgun (WGS) entry which is preliminary data.</text>
</comment>
<proteinExistence type="predicted"/>
<name>A0A9R1V172_LACSA</name>
<dbReference type="Pfam" id="PF03732">
    <property type="entry name" value="Retrotrans_gag"/>
    <property type="match status" value="1"/>
</dbReference>
<gene>
    <name evidence="3" type="ORF">LSAT_V11C700369400</name>
</gene>
<evidence type="ECO:0000256" key="1">
    <source>
        <dbReference type="SAM" id="MobiDB-lite"/>
    </source>
</evidence>
<feature type="domain" description="Retrotransposon gag" evidence="2">
    <location>
        <begin position="165"/>
        <end position="246"/>
    </location>
</feature>
<dbReference type="Proteomes" id="UP000235145">
    <property type="component" value="Unassembled WGS sequence"/>
</dbReference>
<dbReference type="EMBL" id="NBSK02000007">
    <property type="protein sequence ID" value="KAJ0196361.1"/>
    <property type="molecule type" value="Genomic_DNA"/>
</dbReference>
<evidence type="ECO:0000313" key="4">
    <source>
        <dbReference type="Proteomes" id="UP000235145"/>
    </source>
</evidence>
<feature type="region of interest" description="Disordered" evidence="1">
    <location>
        <begin position="80"/>
        <end position="106"/>
    </location>
</feature>
<reference evidence="3 4" key="1">
    <citation type="journal article" date="2017" name="Nat. Commun.">
        <title>Genome assembly with in vitro proximity ligation data and whole-genome triplication in lettuce.</title>
        <authorList>
            <person name="Reyes-Chin-Wo S."/>
            <person name="Wang Z."/>
            <person name="Yang X."/>
            <person name="Kozik A."/>
            <person name="Arikit S."/>
            <person name="Song C."/>
            <person name="Xia L."/>
            <person name="Froenicke L."/>
            <person name="Lavelle D.O."/>
            <person name="Truco M.J."/>
            <person name="Xia R."/>
            <person name="Zhu S."/>
            <person name="Xu C."/>
            <person name="Xu H."/>
            <person name="Xu X."/>
            <person name="Cox K."/>
            <person name="Korf I."/>
            <person name="Meyers B.C."/>
            <person name="Michelmore R.W."/>
        </authorList>
    </citation>
    <scope>NUCLEOTIDE SEQUENCE [LARGE SCALE GENOMIC DNA]</scope>
    <source>
        <strain evidence="4">cv. Salinas</strain>
        <tissue evidence="3">Seedlings</tissue>
    </source>
</reference>
<accession>A0A9R1V172</accession>
<keyword evidence="4" id="KW-1185">Reference proteome</keyword>
<dbReference type="InterPro" id="IPR005162">
    <property type="entry name" value="Retrotrans_gag_dom"/>
</dbReference>
<feature type="region of interest" description="Disordered" evidence="1">
    <location>
        <begin position="1"/>
        <end position="21"/>
    </location>
</feature>
<feature type="compositionally biased region" description="Acidic residues" evidence="1">
    <location>
        <begin position="86"/>
        <end position="96"/>
    </location>
</feature>
<protein>
    <recommendedName>
        <fullName evidence="2">Retrotransposon gag domain-containing protein</fullName>
    </recommendedName>
</protein>
<evidence type="ECO:0000313" key="3">
    <source>
        <dbReference type="EMBL" id="KAJ0196361.1"/>
    </source>
</evidence>
<evidence type="ECO:0000259" key="2">
    <source>
        <dbReference type="Pfam" id="PF03732"/>
    </source>
</evidence>
<dbReference type="AlphaFoldDB" id="A0A9R1V172"/>
<organism evidence="3 4">
    <name type="scientific">Lactuca sativa</name>
    <name type="common">Garden lettuce</name>
    <dbReference type="NCBI Taxonomy" id="4236"/>
    <lineage>
        <taxon>Eukaryota</taxon>
        <taxon>Viridiplantae</taxon>
        <taxon>Streptophyta</taxon>
        <taxon>Embryophyta</taxon>
        <taxon>Tracheophyta</taxon>
        <taxon>Spermatophyta</taxon>
        <taxon>Magnoliopsida</taxon>
        <taxon>eudicotyledons</taxon>
        <taxon>Gunneridae</taxon>
        <taxon>Pentapetalae</taxon>
        <taxon>asterids</taxon>
        <taxon>campanulids</taxon>
        <taxon>Asterales</taxon>
        <taxon>Asteraceae</taxon>
        <taxon>Cichorioideae</taxon>
        <taxon>Cichorieae</taxon>
        <taxon>Lactucinae</taxon>
        <taxon>Lactuca</taxon>
    </lineage>
</organism>